<dbReference type="RefSeq" id="WP_110066210.1">
    <property type="nucleotide sequence ID" value="NZ_QGTW01000010.1"/>
</dbReference>
<evidence type="ECO:0000313" key="3">
    <source>
        <dbReference type="Proteomes" id="UP000247150"/>
    </source>
</evidence>
<reference evidence="2 3" key="1">
    <citation type="submission" date="2018-05" db="EMBL/GenBank/DDBJ databases">
        <title>Freshwater and sediment microbial communities from various areas in North America, analyzing microbe dynamics in response to fracking.</title>
        <authorList>
            <person name="Lamendella R."/>
        </authorList>
    </citation>
    <scope>NUCLEOTIDE SEQUENCE [LARGE SCALE GENOMIC DNA]</scope>
    <source>
        <strain evidence="2 3">15_TX</strain>
    </source>
</reference>
<protein>
    <submittedName>
        <fullName evidence="2">Metallo-beta-lactamase superfamily protein</fullName>
    </submittedName>
</protein>
<sequence>MSSLLKISDNIWLFPFNPEGVQANVGVIIDDDQTGLIDSGNSPQQARLIKSELEKIQAPPVKYILLTHHHWDHTFGASVFNDCEIVAHELTYDYLKQMKKINWNKEYILNEIKNDPSMKLSHEAKLAAIKDWDSFDISLPTMTFTNSMTLELKSVSLELSHIGGVHAKDSILIKELNSNVFFVGDCFYPKPSDNKVSLDILKSLHRQSAKIYIHGHGNPADITQLEAFIRQVENN</sequence>
<dbReference type="PANTHER" id="PTHR42951">
    <property type="entry name" value="METALLO-BETA-LACTAMASE DOMAIN-CONTAINING"/>
    <property type="match status" value="1"/>
</dbReference>
<dbReference type="SUPFAM" id="SSF56281">
    <property type="entry name" value="Metallo-hydrolase/oxidoreductase"/>
    <property type="match status" value="1"/>
</dbReference>
<dbReference type="InterPro" id="IPR050855">
    <property type="entry name" value="NDM-1-like"/>
</dbReference>
<dbReference type="AlphaFoldDB" id="A0A2V2ZQL3"/>
<name>A0A2V2ZQL3_9BACI</name>
<dbReference type="Proteomes" id="UP000247150">
    <property type="component" value="Unassembled WGS sequence"/>
</dbReference>
<dbReference type="OrthoDB" id="420651at2"/>
<proteinExistence type="predicted"/>
<dbReference type="InterPro" id="IPR036866">
    <property type="entry name" value="RibonucZ/Hydroxyglut_hydro"/>
</dbReference>
<dbReference type="PANTHER" id="PTHR42951:SF4">
    <property type="entry name" value="ACYL-COENZYME A THIOESTERASE MBLAC2"/>
    <property type="match status" value="1"/>
</dbReference>
<dbReference type="SMART" id="SM00849">
    <property type="entry name" value="Lactamase_B"/>
    <property type="match status" value="1"/>
</dbReference>
<accession>A0A2V2ZQL3</accession>
<dbReference type="Pfam" id="PF00753">
    <property type="entry name" value="Lactamase_B"/>
    <property type="match status" value="1"/>
</dbReference>
<gene>
    <name evidence="2" type="ORF">DFO73_110212</name>
</gene>
<dbReference type="EMBL" id="QGTW01000010">
    <property type="protein sequence ID" value="PWW26638.1"/>
    <property type="molecule type" value="Genomic_DNA"/>
</dbReference>
<organism evidence="2 3">
    <name type="scientific">Cytobacillus oceanisediminis</name>
    <dbReference type="NCBI Taxonomy" id="665099"/>
    <lineage>
        <taxon>Bacteria</taxon>
        <taxon>Bacillati</taxon>
        <taxon>Bacillota</taxon>
        <taxon>Bacilli</taxon>
        <taxon>Bacillales</taxon>
        <taxon>Bacillaceae</taxon>
        <taxon>Cytobacillus</taxon>
    </lineage>
</organism>
<feature type="domain" description="Metallo-beta-lactamase" evidence="1">
    <location>
        <begin position="22"/>
        <end position="216"/>
    </location>
</feature>
<dbReference type="InterPro" id="IPR001279">
    <property type="entry name" value="Metallo-B-lactamas"/>
</dbReference>
<evidence type="ECO:0000313" key="2">
    <source>
        <dbReference type="EMBL" id="PWW26638.1"/>
    </source>
</evidence>
<comment type="caution">
    <text evidence="2">The sequence shown here is derived from an EMBL/GenBank/DDBJ whole genome shotgun (WGS) entry which is preliminary data.</text>
</comment>
<evidence type="ECO:0000259" key="1">
    <source>
        <dbReference type="SMART" id="SM00849"/>
    </source>
</evidence>
<dbReference type="Gene3D" id="3.60.15.10">
    <property type="entry name" value="Ribonuclease Z/Hydroxyacylglutathione hydrolase-like"/>
    <property type="match status" value="1"/>
</dbReference>